<dbReference type="AlphaFoldDB" id="A0A5S5AVI5"/>
<proteinExistence type="predicted"/>
<dbReference type="SUPFAM" id="SSF52833">
    <property type="entry name" value="Thioredoxin-like"/>
    <property type="match status" value="1"/>
</dbReference>
<evidence type="ECO:0000313" key="2">
    <source>
        <dbReference type="Proteomes" id="UP000322294"/>
    </source>
</evidence>
<accession>A0A5S5AVI5</accession>
<dbReference type="EMBL" id="VNHO01000010">
    <property type="protein sequence ID" value="TYP55430.1"/>
    <property type="molecule type" value="Genomic_DNA"/>
</dbReference>
<dbReference type="InterPro" id="IPR036249">
    <property type="entry name" value="Thioredoxin-like_sf"/>
</dbReference>
<protein>
    <submittedName>
        <fullName evidence="1">Thioredoxin-like protein</fullName>
    </submittedName>
</protein>
<keyword evidence="2" id="KW-1185">Reference proteome</keyword>
<dbReference type="Pfam" id="PF01257">
    <property type="entry name" value="2Fe-2S_thioredx"/>
    <property type="match status" value="1"/>
</dbReference>
<comment type="caution">
    <text evidence="1">The sequence shown here is derived from an EMBL/GenBank/DDBJ whole genome shotgun (WGS) entry which is preliminary data.</text>
</comment>
<dbReference type="CDD" id="cd02980">
    <property type="entry name" value="TRX_Fd_family"/>
    <property type="match status" value="1"/>
</dbReference>
<gene>
    <name evidence="1" type="ORF">LZ11_01145</name>
</gene>
<dbReference type="Proteomes" id="UP000322294">
    <property type="component" value="Unassembled WGS sequence"/>
</dbReference>
<organism evidence="1 2">
    <name type="scientific">Thermosediminibacter litoriperuensis</name>
    <dbReference type="NCBI Taxonomy" id="291989"/>
    <lineage>
        <taxon>Bacteria</taxon>
        <taxon>Bacillati</taxon>
        <taxon>Bacillota</taxon>
        <taxon>Clostridia</taxon>
        <taxon>Thermosediminibacterales</taxon>
        <taxon>Thermosediminibacteraceae</taxon>
        <taxon>Thermosediminibacter</taxon>
    </lineage>
</organism>
<sequence>MIEITVCVGSSCHLKGAYEVIKEFERQIPLYGLENVVELKAGFCLGRCAEAVTVKIGGKYFTSVASKDVAGLLEVVKNGGVKED</sequence>
<dbReference type="Gene3D" id="3.40.30.10">
    <property type="entry name" value="Glutaredoxin"/>
    <property type="match status" value="1"/>
</dbReference>
<dbReference type="RefSeq" id="WP_187695057.1">
    <property type="nucleotide sequence ID" value="NZ_VNHO01000010.1"/>
</dbReference>
<name>A0A5S5AVI5_9FIRM</name>
<reference evidence="1 2" key="1">
    <citation type="submission" date="2019-07" db="EMBL/GenBank/DDBJ databases">
        <title>Genomic Encyclopedia of Type Strains, Phase I: the one thousand microbial genomes (KMG-I) project.</title>
        <authorList>
            <person name="Kyrpides N."/>
        </authorList>
    </citation>
    <scope>NUCLEOTIDE SEQUENCE [LARGE SCALE GENOMIC DNA]</scope>
    <source>
        <strain evidence="1 2">DSM 16647</strain>
    </source>
</reference>
<evidence type="ECO:0000313" key="1">
    <source>
        <dbReference type="EMBL" id="TYP55430.1"/>
    </source>
</evidence>